<evidence type="ECO:0000256" key="1">
    <source>
        <dbReference type="SAM" id="MobiDB-lite"/>
    </source>
</evidence>
<dbReference type="RefSeq" id="WP_200269363.1">
    <property type="nucleotide sequence ID" value="NZ_JAENIJ010000009.1"/>
</dbReference>
<comment type="caution">
    <text evidence="2">The sequence shown here is derived from an EMBL/GenBank/DDBJ whole genome shotgun (WGS) entry which is preliminary data.</text>
</comment>
<gene>
    <name evidence="2" type="ORF">JIN85_07905</name>
</gene>
<organism evidence="2 3">
    <name type="scientific">Luteolibacter pohnpeiensis</name>
    <dbReference type="NCBI Taxonomy" id="454153"/>
    <lineage>
        <taxon>Bacteria</taxon>
        <taxon>Pseudomonadati</taxon>
        <taxon>Verrucomicrobiota</taxon>
        <taxon>Verrucomicrobiia</taxon>
        <taxon>Verrucomicrobiales</taxon>
        <taxon>Verrucomicrobiaceae</taxon>
        <taxon>Luteolibacter</taxon>
    </lineage>
</organism>
<accession>A0A934VWB9</accession>
<feature type="compositionally biased region" description="Basic and acidic residues" evidence="1">
    <location>
        <begin position="55"/>
        <end position="70"/>
    </location>
</feature>
<evidence type="ECO:0000313" key="2">
    <source>
        <dbReference type="EMBL" id="MBK1882334.1"/>
    </source>
</evidence>
<keyword evidence="3" id="KW-1185">Reference proteome</keyword>
<evidence type="ECO:0000313" key="3">
    <source>
        <dbReference type="Proteomes" id="UP000603141"/>
    </source>
</evidence>
<dbReference type="AlphaFoldDB" id="A0A934VWB9"/>
<sequence>MKLNPATTIAALAVIGTGGFFVGRLTSTSAPAPGSVEARADRYLNGRSSSNDFRSTAERSPSRNSGDRSSTRTMGSQSKEQKMQHLDEIVRGENALERNRALLDFIDHLAPGEYEDAIAHFREMGLTRDRLGEYSLLLTAWAEADPTAALAYANENTGGGFARDTIMSSWATKDPEAAIRWAQANYTGDGANPYLIGVIRGISGTDTTRATELLTGMPFSGERGAALQAMMPHILNQGFDAASSWITSIDDPKLRNGALMSAASQLAQENPEATAKLLLDNPGDATARRLDDVYAEYMEKDPSSAMSSFLSLPSGDQRSDALRGIVNNVANSDPKKAEALLNQYSGDVTDRVVEQFAWNTQNSDPATAMNNIYRINDERQRNQMYDRMLGRWINRDPASAQAWMQSNQLPENIQQRALRRLSERQQ</sequence>
<name>A0A934VWB9_9BACT</name>
<dbReference type="EMBL" id="JAENIJ010000009">
    <property type="protein sequence ID" value="MBK1882334.1"/>
    <property type="molecule type" value="Genomic_DNA"/>
</dbReference>
<dbReference type="Proteomes" id="UP000603141">
    <property type="component" value="Unassembled WGS sequence"/>
</dbReference>
<feature type="region of interest" description="Disordered" evidence="1">
    <location>
        <begin position="31"/>
        <end position="84"/>
    </location>
</feature>
<protein>
    <submittedName>
        <fullName evidence="2">Uncharacterized protein</fullName>
    </submittedName>
</protein>
<reference evidence="2" key="1">
    <citation type="submission" date="2021-01" db="EMBL/GenBank/DDBJ databases">
        <title>Modified the classification status of verrucomicrobia.</title>
        <authorList>
            <person name="Feng X."/>
        </authorList>
    </citation>
    <scope>NUCLEOTIDE SEQUENCE</scope>
    <source>
        <strain evidence="2">KCTC 22041</strain>
    </source>
</reference>
<proteinExistence type="predicted"/>